<feature type="chain" id="PRO_5042574543" evidence="1">
    <location>
        <begin position="23"/>
        <end position="520"/>
    </location>
</feature>
<evidence type="ECO:0000259" key="2">
    <source>
        <dbReference type="Pfam" id="PF08308"/>
    </source>
</evidence>
<dbReference type="AlphaFoldDB" id="A0AAJ1IDB7"/>
<evidence type="ECO:0000313" key="4">
    <source>
        <dbReference type="Proteomes" id="UP001221217"/>
    </source>
</evidence>
<evidence type="ECO:0000313" key="3">
    <source>
        <dbReference type="EMBL" id="MDC7226089.1"/>
    </source>
</evidence>
<keyword evidence="1" id="KW-0732">Signal</keyword>
<protein>
    <submittedName>
        <fullName evidence="3">PEGA domain-containing protein</fullName>
    </submittedName>
</protein>
<feature type="domain" description="PEGA" evidence="2">
    <location>
        <begin position="166"/>
        <end position="225"/>
    </location>
</feature>
<feature type="signal peptide" evidence="1">
    <location>
        <begin position="1"/>
        <end position="22"/>
    </location>
</feature>
<dbReference type="InterPro" id="IPR013229">
    <property type="entry name" value="PEGA"/>
</dbReference>
<dbReference type="Pfam" id="PF08308">
    <property type="entry name" value="PEGA"/>
    <property type="match status" value="1"/>
</dbReference>
<dbReference type="Gene3D" id="3.40.50.10610">
    <property type="entry name" value="ABC-type transport auxiliary lipoprotein component"/>
    <property type="match status" value="1"/>
</dbReference>
<comment type="caution">
    <text evidence="3">The sequence shown here is derived from an EMBL/GenBank/DDBJ whole genome shotgun (WGS) entry which is preliminary data.</text>
</comment>
<proteinExistence type="predicted"/>
<evidence type="ECO:0000256" key="1">
    <source>
        <dbReference type="SAM" id="SignalP"/>
    </source>
</evidence>
<dbReference type="Proteomes" id="UP001221217">
    <property type="component" value="Unassembled WGS sequence"/>
</dbReference>
<reference evidence="3 4" key="1">
    <citation type="submission" date="2022-12" db="EMBL/GenBank/DDBJ databases">
        <title>Metagenome assembled genome from gulf of manar.</title>
        <authorList>
            <person name="Kohli P."/>
            <person name="Pk S."/>
            <person name="Venkata Ramana C."/>
            <person name="Sasikala C."/>
        </authorList>
    </citation>
    <scope>NUCLEOTIDE SEQUENCE [LARGE SCALE GENOMIC DNA]</scope>
    <source>
        <strain evidence="3">JB008</strain>
    </source>
</reference>
<sequence length="520" mass="56474">MKKLFFFLSFFLLFTALLTAQKGELIAVPHIEASGTSEIEAETARSMLEIGLVKAGLYTVIANNDIETILEAQAFTLTGCTDDSCAIEIGKLLAADRIVLGELVSLGDQFILNIRLINVSTGRTEKAESISMDSLEGLQDASYQAAYALSNQKYVPGMESGISEFGELYVEAPDKGKHTVYIDGKYKGESPLLIQEVPFGVHLLQVKSDSLEYESEINVSTKKIQKIMADPDLLTGNLILSLNPDFLDDVKVYIDGTETGAGLLEDLKSGARFIYAVGDGWAGYDYIEIVTGKTASAELKLYNEIGTLTVSRDTEDADTLFKLTDSGGGVIPVTLNEAAVLPTGEYTFTITESDYETYRETVFLSNGDKISLTPELSYSRLFLLTQEREILNLELEKLSKRDRSSRGWFWTGTVIGGTGLAGAIISEIAIQLNIKNIEESTPLLEAAVTAEEAAEYGQSISNSINLIDPSLRILRNSSLITGGVGALIAGTALLTRPDLEDSKARLAELDKEISKEAVNE</sequence>
<organism evidence="3 4">
    <name type="scientific">Candidatus Thalassospirochaeta sargassi</name>
    <dbReference type="NCBI Taxonomy" id="3119039"/>
    <lineage>
        <taxon>Bacteria</taxon>
        <taxon>Pseudomonadati</taxon>
        <taxon>Spirochaetota</taxon>
        <taxon>Spirochaetia</taxon>
        <taxon>Spirochaetales</taxon>
        <taxon>Spirochaetaceae</taxon>
        <taxon>Candidatus Thalassospirochaeta</taxon>
    </lineage>
</organism>
<accession>A0AAJ1IDB7</accession>
<name>A0AAJ1IDB7_9SPIO</name>
<gene>
    <name evidence="3" type="ORF">PQJ61_04920</name>
</gene>
<dbReference type="EMBL" id="JAQQAL010000011">
    <property type="protein sequence ID" value="MDC7226089.1"/>
    <property type="molecule type" value="Genomic_DNA"/>
</dbReference>